<evidence type="ECO:0000313" key="12">
    <source>
        <dbReference type="Proteomes" id="UP000501989"/>
    </source>
</evidence>
<feature type="domain" description="ABC transmembrane type-1" evidence="9">
    <location>
        <begin position="173"/>
        <end position="445"/>
    </location>
</feature>
<dbReference type="Pfam" id="PF00005">
    <property type="entry name" value="ABC_tran"/>
    <property type="match status" value="1"/>
</dbReference>
<accession>A0A6M8MFE4</accession>
<evidence type="ECO:0000256" key="1">
    <source>
        <dbReference type="ARBA" id="ARBA00004651"/>
    </source>
</evidence>
<dbReference type="GO" id="GO:0005524">
    <property type="term" value="F:ATP binding"/>
    <property type="evidence" value="ECO:0007669"/>
    <property type="project" value="UniProtKB-KW"/>
</dbReference>
<dbReference type="PROSITE" id="PS00211">
    <property type="entry name" value="ABC_TRANSPORTER_1"/>
    <property type="match status" value="1"/>
</dbReference>
<dbReference type="InterPro" id="IPR003439">
    <property type="entry name" value="ABC_transporter-like_ATP-bd"/>
</dbReference>
<dbReference type="GO" id="GO:0140359">
    <property type="term" value="F:ABC-type transporter activity"/>
    <property type="evidence" value="ECO:0007669"/>
    <property type="project" value="InterPro"/>
</dbReference>
<keyword evidence="3" id="KW-0547">Nucleotide-binding</keyword>
<dbReference type="PROSITE" id="PS50893">
    <property type="entry name" value="ABC_TRANSPORTER_2"/>
    <property type="match status" value="1"/>
</dbReference>
<reference evidence="12" key="1">
    <citation type="submission" date="2019-12" db="EMBL/GenBank/DDBJ databases">
        <title>Endophytic bacteria associated with Panax ginseng seedlings.</title>
        <authorList>
            <person name="Park J.M."/>
            <person name="Shin R."/>
            <person name="Jo S.H."/>
        </authorList>
    </citation>
    <scope>NUCLEOTIDE SEQUENCE [LARGE SCALE GENOMIC DNA]</scope>
    <source>
        <strain evidence="12">PgKB30</strain>
    </source>
</reference>
<sequence length="701" mass="77790">MSVYESLVFSAKKKVKIVYQSEISECGLACVTMISNYHGNCVQLNEMRGKYGSSNQGVSLRHLIEVAAAEKLGSRALSVSLPELRKLSMPCILHWKFNHFVVLQSVTEKGAVICDPVKGVERLPIKLLSKSFTGVALELWPKLDFQRVSRRERLSLKHLKASFIGLGGSLTQILIISFVLELLMIISPLYFQWLIDHIILNNDNEFLPTLAGAFIFLLLIQQALKFAREWMVMYFSTLAGVQWRSNVLDHLMRLPISFFQNRSLGDLISKFGSVNAIQQTLTSGFLVSILDGFMALVTIVMMFYYSAGLALVSVAAASAHCALRFFWFAPLKTATAQHIACATRQETNLIESLRGIRTLKAFGRQGDRHSSWVALYVRQVNAGTKSHRLNLCYQQATGLIGGLEHIIALWIGAEMVMAGFFSIGVLTAYNSYRVQFGARLVSLIDKVLELCVMRLEVERLSDIVLSEPDSVQLSCAEPSGFKFDLLELRDLSYRYDSSSPWILRNLNLTIKAGDFLAITGSSGSGKSTLLNILLGLLRPTEGHVLLNGIDVTNGLSLQKISSCVFQDDVLFAGSLFENITFFDPSFDEEKVVDAAKFAAIHEDIIKLPMGYQTLVGDMGVALSGGQRQRVMLARAFYKQPSILFLDEATSHLDIANEFLVNEALSLSHITKVMVAHRPQAIAAANRVVILEEGAIKHNFKA</sequence>
<dbReference type="AlphaFoldDB" id="A0A6M8MFE4"/>
<feature type="transmembrane region" description="Helical" evidence="7">
    <location>
        <begin position="161"/>
        <end position="186"/>
    </location>
</feature>
<proteinExistence type="predicted"/>
<dbReference type="SMART" id="SM00382">
    <property type="entry name" value="AAA"/>
    <property type="match status" value="1"/>
</dbReference>
<dbReference type="Gene3D" id="3.90.70.10">
    <property type="entry name" value="Cysteine proteinases"/>
    <property type="match status" value="1"/>
</dbReference>
<dbReference type="GO" id="GO:0006508">
    <property type="term" value="P:proteolysis"/>
    <property type="evidence" value="ECO:0007669"/>
    <property type="project" value="InterPro"/>
</dbReference>
<dbReference type="PANTHER" id="PTHR24221:SF606">
    <property type="entry name" value="COLICIN V SECRETION-PROCESSING ATP-BINDING PROTEIN"/>
    <property type="match status" value="1"/>
</dbReference>
<gene>
    <name evidence="11" type="ORF">FX982_04462</name>
</gene>
<evidence type="ECO:0000256" key="5">
    <source>
        <dbReference type="ARBA" id="ARBA00022989"/>
    </source>
</evidence>
<feature type="transmembrane region" description="Helical" evidence="7">
    <location>
        <begin position="310"/>
        <end position="329"/>
    </location>
</feature>
<keyword evidence="6 7" id="KW-0472">Membrane</keyword>
<dbReference type="InterPro" id="IPR039421">
    <property type="entry name" value="Type_1_exporter"/>
</dbReference>
<comment type="subcellular location">
    <subcellularLocation>
        <location evidence="1">Cell membrane</location>
        <topology evidence="1">Multi-pass membrane protein</topology>
    </subcellularLocation>
</comment>
<dbReference type="InterPro" id="IPR027417">
    <property type="entry name" value="P-loop_NTPase"/>
</dbReference>
<dbReference type="RefSeq" id="WP_172612620.1">
    <property type="nucleotide sequence ID" value="NZ_CP053746.1"/>
</dbReference>
<dbReference type="GO" id="GO:0005886">
    <property type="term" value="C:plasma membrane"/>
    <property type="evidence" value="ECO:0007669"/>
    <property type="project" value="UniProtKB-SubCell"/>
</dbReference>
<keyword evidence="12" id="KW-1185">Reference proteome</keyword>
<dbReference type="CDD" id="cd18567">
    <property type="entry name" value="ABC_6TM_CvaB_RaxB_like"/>
    <property type="match status" value="1"/>
</dbReference>
<dbReference type="Gene3D" id="1.20.1560.10">
    <property type="entry name" value="ABC transporter type 1, transmembrane domain"/>
    <property type="match status" value="1"/>
</dbReference>
<name>A0A6M8MFE4_9PSED</name>
<evidence type="ECO:0000259" key="9">
    <source>
        <dbReference type="PROSITE" id="PS50929"/>
    </source>
</evidence>
<feature type="transmembrane region" description="Helical" evidence="7">
    <location>
        <begin position="206"/>
        <end position="224"/>
    </location>
</feature>
<dbReference type="SUPFAM" id="SSF52540">
    <property type="entry name" value="P-loop containing nucleoside triphosphate hydrolases"/>
    <property type="match status" value="1"/>
</dbReference>
<evidence type="ECO:0000256" key="4">
    <source>
        <dbReference type="ARBA" id="ARBA00022840"/>
    </source>
</evidence>
<dbReference type="InterPro" id="IPR011527">
    <property type="entry name" value="ABC1_TM_dom"/>
</dbReference>
<dbReference type="Gene3D" id="3.40.50.300">
    <property type="entry name" value="P-loop containing nucleotide triphosphate hydrolases"/>
    <property type="match status" value="1"/>
</dbReference>
<dbReference type="Proteomes" id="UP000501989">
    <property type="component" value="Chromosome"/>
</dbReference>
<keyword evidence="5 7" id="KW-1133">Transmembrane helix</keyword>
<dbReference type="SUPFAM" id="SSF90123">
    <property type="entry name" value="ABC transporter transmembrane region"/>
    <property type="match status" value="1"/>
</dbReference>
<keyword evidence="2 7" id="KW-0812">Transmembrane</keyword>
<dbReference type="InterPro" id="IPR036640">
    <property type="entry name" value="ABC1_TM_sf"/>
</dbReference>
<evidence type="ECO:0000313" key="11">
    <source>
        <dbReference type="EMBL" id="QKF53469.1"/>
    </source>
</evidence>
<dbReference type="Pfam" id="PF03412">
    <property type="entry name" value="Peptidase_C39"/>
    <property type="match status" value="1"/>
</dbReference>
<dbReference type="PANTHER" id="PTHR24221">
    <property type="entry name" value="ATP-BINDING CASSETTE SUB-FAMILY B"/>
    <property type="match status" value="1"/>
</dbReference>
<feature type="transmembrane region" description="Helical" evidence="7">
    <location>
        <begin position="285"/>
        <end position="304"/>
    </location>
</feature>
<feature type="transmembrane region" description="Helical" evidence="7">
    <location>
        <begin position="407"/>
        <end position="429"/>
    </location>
</feature>
<dbReference type="EMBL" id="CP053746">
    <property type="protein sequence ID" value="QKF53469.1"/>
    <property type="molecule type" value="Genomic_DNA"/>
</dbReference>
<dbReference type="InterPro" id="IPR003593">
    <property type="entry name" value="AAA+_ATPase"/>
</dbReference>
<dbReference type="Pfam" id="PF00664">
    <property type="entry name" value="ABC_membrane"/>
    <property type="match status" value="1"/>
</dbReference>
<evidence type="ECO:0000256" key="7">
    <source>
        <dbReference type="SAM" id="Phobius"/>
    </source>
</evidence>
<evidence type="ECO:0000256" key="2">
    <source>
        <dbReference type="ARBA" id="ARBA00022692"/>
    </source>
</evidence>
<feature type="domain" description="ABC transporter" evidence="8">
    <location>
        <begin position="486"/>
        <end position="701"/>
    </location>
</feature>
<dbReference type="InterPro" id="IPR005074">
    <property type="entry name" value="Peptidase_C39"/>
</dbReference>
<evidence type="ECO:0000259" key="10">
    <source>
        <dbReference type="PROSITE" id="PS50990"/>
    </source>
</evidence>
<protein>
    <submittedName>
        <fullName evidence="11">Toxin RTX-I translocation ATP-binding protein</fullName>
    </submittedName>
</protein>
<dbReference type="KEGG" id="pgg:FX982_04462"/>
<dbReference type="InterPro" id="IPR017871">
    <property type="entry name" value="ABC_transporter-like_CS"/>
</dbReference>
<organism evidence="11 12">
    <name type="scientific">Pseudomonas graminis</name>
    <dbReference type="NCBI Taxonomy" id="158627"/>
    <lineage>
        <taxon>Bacteria</taxon>
        <taxon>Pseudomonadati</taxon>
        <taxon>Pseudomonadota</taxon>
        <taxon>Gammaproteobacteria</taxon>
        <taxon>Pseudomonadales</taxon>
        <taxon>Pseudomonadaceae</taxon>
        <taxon>Pseudomonas</taxon>
    </lineage>
</organism>
<evidence type="ECO:0000256" key="3">
    <source>
        <dbReference type="ARBA" id="ARBA00022741"/>
    </source>
</evidence>
<dbReference type="PROSITE" id="PS50990">
    <property type="entry name" value="PEPTIDASE_C39"/>
    <property type="match status" value="1"/>
</dbReference>
<dbReference type="GO" id="GO:0008233">
    <property type="term" value="F:peptidase activity"/>
    <property type="evidence" value="ECO:0007669"/>
    <property type="project" value="InterPro"/>
</dbReference>
<feature type="domain" description="Peptidase C39" evidence="10">
    <location>
        <begin position="20"/>
        <end position="139"/>
    </location>
</feature>
<keyword evidence="4 11" id="KW-0067">ATP-binding</keyword>
<evidence type="ECO:0000259" key="8">
    <source>
        <dbReference type="PROSITE" id="PS50893"/>
    </source>
</evidence>
<evidence type="ECO:0000256" key="6">
    <source>
        <dbReference type="ARBA" id="ARBA00023136"/>
    </source>
</evidence>
<dbReference type="GO" id="GO:0034040">
    <property type="term" value="F:ATPase-coupled lipid transmembrane transporter activity"/>
    <property type="evidence" value="ECO:0007669"/>
    <property type="project" value="TreeGrafter"/>
</dbReference>
<dbReference type="PROSITE" id="PS50929">
    <property type="entry name" value="ABC_TM1F"/>
    <property type="match status" value="1"/>
</dbReference>
<dbReference type="GO" id="GO:0016887">
    <property type="term" value="F:ATP hydrolysis activity"/>
    <property type="evidence" value="ECO:0007669"/>
    <property type="project" value="InterPro"/>
</dbReference>